<dbReference type="SMART" id="SM00220">
    <property type="entry name" value="S_TKc"/>
    <property type="match status" value="1"/>
</dbReference>
<dbReference type="PROSITE" id="PS51334">
    <property type="entry name" value="PRONE"/>
    <property type="match status" value="1"/>
</dbReference>
<evidence type="ECO:0000256" key="8">
    <source>
        <dbReference type="SAM" id="MobiDB-lite"/>
    </source>
</evidence>
<dbReference type="Gene3D" id="3.30.200.20">
    <property type="entry name" value="Phosphorylase Kinase, domain 1"/>
    <property type="match status" value="1"/>
</dbReference>
<dbReference type="GO" id="GO:0005085">
    <property type="term" value="F:guanyl-nucleotide exchange factor activity"/>
    <property type="evidence" value="ECO:0007669"/>
    <property type="project" value="UniProtKB-UniRule"/>
</dbReference>
<dbReference type="InterPro" id="IPR000719">
    <property type="entry name" value="Prot_kinase_dom"/>
</dbReference>
<organism evidence="11 12">
    <name type="scientific">Lolium multiflorum</name>
    <name type="common">Italian ryegrass</name>
    <name type="synonym">Lolium perenne subsp. multiflorum</name>
    <dbReference type="NCBI Taxonomy" id="4521"/>
    <lineage>
        <taxon>Eukaryota</taxon>
        <taxon>Viridiplantae</taxon>
        <taxon>Streptophyta</taxon>
        <taxon>Embryophyta</taxon>
        <taxon>Tracheophyta</taxon>
        <taxon>Spermatophyta</taxon>
        <taxon>Magnoliopsida</taxon>
        <taxon>Liliopsida</taxon>
        <taxon>Poales</taxon>
        <taxon>Poaceae</taxon>
        <taxon>BOP clade</taxon>
        <taxon>Pooideae</taxon>
        <taxon>Poodae</taxon>
        <taxon>Poeae</taxon>
        <taxon>Poeae Chloroplast Group 2 (Poeae type)</taxon>
        <taxon>Loliodinae</taxon>
        <taxon>Loliinae</taxon>
        <taxon>Lolium</taxon>
    </lineage>
</organism>
<dbReference type="PANTHER" id="PTHR33101">
    <property type="entry name" value="ROP GUANINE NUCLEOTIDE EXCHANGE FACTOR 1"/>
    <property type="match status" value="1"/>
</dbReference>
<evidence type="ECO:0000256" key="2">
    <source>
        <dbReference type="ARBA" id="ARBA00022679"/>
    </source>
</evidence>
<feature type="binding site" evidence="7">
    <location>
        <position position="766"/>
    </location>
    <ligand>
        <name>ATP</name>
        <dbReference type="ChEBI" id="CHEBI:30616"/>
    </ligand>
</feature>
<dbReference type="Gene3D" id="1.10.510.10">
    <property type="entry name" value="Transferase(Phosphotransferase) domain 1"/>
    <property type="match status" value="1"/>
</dbReference>
<dbReference type="InterPro" id="IPR011009">
    <property type="entry name" value="Kinase-like_dom_sf"/>
</dbReference>
<keyword evidence="3 7" id="KW-0547">Nucleotide-binding</keyword>
<evidence type="ECO:0000259" key="9">
    <source>
        <dbReference type="PROSITE" id="PS50011"/>
    </source>
</evidence>
<reference evidence="11" key="1">
    <citation type="submission" date="2023-07" db="EMBL/GenBank/DDBJ databases">
        <title>A chromosome-level genome assembly of Lolium multiflorum.</title>
        <authorList>
            <person name="Chen Y."/>
            <person name="Copetti D."/>
            <person name="Kolliker R."/>
            <person name="Studer B."/>
        </authorList>
    </citation>
    <scope>NUCLEOTIDE SEQUENCE</scope>
    <source>
        <strain evidence="11">02402/16</strain>
        <tissue evidence="11">Leaf</tissue>
    </source>
</reference>
<dbReference type="InterPro" id="IPR038937">
    <property type="entry name" value="RopGEF"/>
</dbReference>
<feature type="domain" description="Protein kinase" evidence="9">
    <location>
        <begin position="737"/>
        <end position="1078"/>
    </location>
</feature>
<dbReference type="Pfam" id="PF00069">
    <property type="entry name" value="Pkinase"/>
    <property type="match status" value="1"/>
</dbReference>
<evidence type="ECO:0000313" key="12">
    <source>
        <dbReference type="Proteomes" id="UP001231189"/>
    </source>
</evidence>
<evidence type="ECO:0000256" key="5">
    <source>
        <dbReference type="ARBA" id="ARBA00022840"/>
    </source>
</evidence>
<dbReference type="InterPro" id="IPR008271">
    <property type="entry name" value="Ser/Thr_kinase_AS"/>
</dbReference>
<evidence type="ECO:0000256" key="6">
    <source>
        <dbReference type="PROSITE-ProRule" id="PRU00663"/>
    </source>
</evidence>
<dbReference type="SUPFAM" id="SSF56112">
    <property type="entry name" value="Protein kinase-like (PK-like)"/>
    <property type="match status" value="1"/>
</dbReference>
<dbReference type="InterPro" id="IPR017441">
    <property type="entry name" value="Protein_kinase_ATP_BS"/>
</dbReference>
<dbReference type="Pfam" id="PF03759">
    <property type="entry name" value="PRONE"/>
    <property type="match status" value="1"/>
</dbReference>
<keyword evidence="4" id="KW-0418">Kinase</keyword>
<evidence type="ECO:0000256" key="1">
    <source>
        <dbReference type="ARBA" id="ARBA00022658"/>
    </source>
</evidence>
<dbReference type="PROSITE" id="PS50011">
    <property type="entry name" value="PROTEIN_KINASE_DOM"/>
    <property type="match status" value="1"/>
</dbReference>
<dbReference type="FunFam" id="1.20.58.2010:FF:000003">
    <property type="entry name" value="Rop guanine nucleotide exchange factor 14"/>
    <property type="match status" value="1"/>
</dbReference>
<evidence type="ECO:0000256" key="4">
    <source>
        <dbReference type="ARBA" id="ARBA00022777"/>
    </source>
</evidence>
<keyword evidence="12" id="KW-1185">Reference proteome</keyword>
<keyword evidence="5 7" id="KW-0067">ATP-binding</keyword>
<sequence length="1550" mass="170373">MRMKRLACCRRRPQDFSIDMDQEPDRVTTYNGLESCIFNSSSCDEDSGVSATTGADGCVTTDSLEDEVSSCSSSKDVYGSSFSSQCLTLSKQEEHSLYELDTLDSVHLLPIKGKNPITYSLSASDIETMKEKFARLLLGDDVSGGARGVCAALALSNGITNLSATIFGELWKLEPLCKDKKIRWRKEMDWLLSPTTYMVELVPTKQNGADGCVFEIMTPKARSDVHVNLPALQKLDSMLIEVLDSMVDTEYWYEDSGSRAGSRGKNNGQRQTKKWWLPSPCVPEQGLSQLQRKRIIFQAKLVHQILKAAKSINEQVLLQIPIPTAVMDALPKSGRASLGEDLYHAITTDYIPIEEIFISLSLKTEHSVLETMNRLEGALFAWNQRISEERSRRSPARHSWNFMKDKSSEVEKMSACIERVETLVQLLKSRFPNLPPTFVDVVKVQYNEDVGHAIVEAYSRVLVGVSFSILSRVAEVMLEDDLIKKPNTPMATLKFDLSSDVYLAGITETPPGHIRRSLMDQISMVDGRFDAIVKKKGAKQLRWPSLADGNPDAASALLRMQKPGSFGQEPGLVRVGLTCCCRCSTALDLRAAGACACACLLGGGCGERMEESGRGKEAAAAAPWAPSRSTAFRPYSYAATGGDWAEAPSARGNGVAARSSNLRAVRKRPLVTRLTRDIIQTFQKCNPGFNYSDLLNPKRFLTNPSVAAHNDGLDNANSDLIMYVNLELVNKKSDRRYVVQEMLGQGTFGQVAKCWDAETNSYVAVKVIKNQPAFYQQAIMEVSLLSMLNERFDPDDQHHIVRMLDFFPWKNHLCIAFEMLGHNLYELLKKNSLRGLQLKYVRTFSRQILDALVVMKGAGIIHCDLKPENILITPNVKSAAGVKVIDFGSACMEGKTIYSYIQSRYYRSPEVLLGYPYTTAIDMWSFGCIVAELYIGLPLFPGASEYDVLTRMIEIIGGQPPDDLLREAKNTRKFFKHVGSIYPGNGAHGSLGSAYRILTEDEVEARDSKKPKVGKWYFPRGRLERLIFAYPWKNLNEGDLPEAEKADCLALVDFLRGLVEFDPNKRWSPLQASYHPFITGEAFTGPYEPFRETPVIPVGRAAAVDHNPGGGHWLAAGLSPQVVGSINRSLPFNNVFPPKIPSYGSSYGSLGSHGSFNDNVGLASSYGSYDAHNINMYNSPLGPSGFNLQSQAGGTFLGFSPDIRRRHHLSHGGGIRSSPGGPGPMSLGASPSQFTPPNSQMHIPASATAKYATSPARGSHGSSIGKAAVAGQYNRRRNLGHPPMSMPPHEYTSQPIQGHHGNGASSAFARGYSSHSYGALPNSGHYNWRPQVGASTGVSTNTSSNHGYVQPSNYNDFRPLHSSTMPADTLASTSSVPDPADWDPNYSDESLLQEDNSLSAELGSLHLRDASGKTIGSSRLLDIQGHEIASSNPSSMNHRSGRPFHAPSLRESGHSTGHMTYDSYNHANYSQPSFPGRHGQPFQRYNHINSTSIRPMGNLQNGRSVWSNYSMAESPPPIVEGMPWGERAGHSFGTSGLPPPFGRKDLGRIF</sequence>
<feature type="region of interest" description="Disordered" evidence="8">
    <location>
        <begin position="1336"/>
        <end position="1389"/>
    </location>
</feature>
<dbReference type="InterPro" id="IPR005512">
    <property type="entry name" value="PRONE_dom"/>
</dbReference>
<dbReference type="EMBL" id="JAUUTY010000006">
    <property type="protein sequence ID" value="KAK1619116.1"/>
    <property type="molecule type" value="Genomic_DNA"/>
</dbReference>
<dbReference type="PROSITE" id="PS00108">
    <property type="entry name" value="PROTEIN_KINASE_ST"/>
    <property type="match status" value="1"/>
</dbReference>
<evidence type="ECO:0000256" key="7">
    <source>
        <dbReference type="PROSITE-ProRule" id="PRU10141"/>
    </source>
</evidence>
<dbReference type="PROSITE" id="PS00107">
    <property type="entry name" value="PROTEIN_KINASE_ATP"/>
    <property type="match status" value="1"/>
</dbReference>
<dbReference type="FunFam" id="1.20.58.2010:FF:000001">
    <property type="entry name" value="Rop guanine nucleotide exchange factor 14"/>
    <property type="match status" value="1"/>
</dbReference>
<dbReference type="GO" id="GO:0005524">
    <property type="term" value="F:ATP binding"/>
    <property type="evidence" value="ECO:0007669"/>
    <property type="project" value="UniProtKB-UniRule"/>
</dbReference>
<protein>
    <recommendedName>
        <fullName evidence="13">Protein kinase domain-containing protein</fullName>
    </recommendedName>
</protein>
<accession>A0AAD8VV84</accession>
<feature type="domain" description="PRONE" evidence="10">
    <location>
        <begin position="116"/>
        <end position="490"/>
    </location>
</feature>
<evidence type="ECO:0000259" key="10">
    <source>
        <dbReference type="PROSITE" id="PS51334"/>
    </source>
</evidence>
<evidence type="ECO:0000313" key="11">
    <source>
        <dbReference type="EMBL" id="KAK1619116.1"/>
    </source>
</evidence>
<gene>
    <name evidence="11" type="ORF">QYE76_024633</name>
</gene>
<evidence type="ECO:0000256" key="3">
    <source>
        <dbReference type="ARBA" id="ARBA00022741"/>
    </source>
</evidence>
<dbReference type="PANTHER" id="PTHR33101:SF2">
    <property type="entry name" value="ROP GUANINE NUCLEOTIDE EXCHANGE FACTOR 14"/>
    <property type="match status" value="1"/>
</dbReference>
<comment type="caution">
    <text evidence="11">The sequence shown here is derived from an EMBL/GenBank/DDBJ whole genome shotgun (WGS) entry which is preliminary data.</text>
</comment>
<dbReference type="Gene3D" id="1.20.58.2010">
    <property type="entry name" value="PRONE domain, subdomain 1"/>
    <property type="match status" value="2"/>
</dbReference>
<keyword evidence="2" id="KW-0808">Transferase</keyword>
<evidence type="ECO:0008006" key="13">
    <source>
        <dbReference type="Google" id="ProtNLM"/>
    </source>
</evidence>
<name>A0AAD8VV84_LOLMU</name>
<dbReference type="Proteomes" id="UP001231189">
    <property type="component" value="Unassembled WGS sequence"/>
</dbReference>
<keyword evidence="1 6" id="KW-0344">Guanine-nucleotide releasing factor</keyword>
<feature type="compositionally biased region" description="Polar residues" evidence="8">
    <location>
        <begin position="1336"/>
        <end position="1376"/>
    </location>
</feature>
<proteinExistence type="predicted"/>
<dbReference type="GO" id="GO:0004672">
    <property type="term" value="F:protein kinase activity"/>
    <property type="evidence" value="ECO:0007669"/>
    <property type="project" value="InterPro"/>
</dbReference>